<name>A0A8J5S467_ZIZPA</name>
<reference evidence="1" key="2">
    <citation type="submission" date="2021-02" db="EMBL/GenBank/DDBJ databases">
        <authorList>
            <person name="Kimball J.A."/>
            <person name="Haas M.W."/>
            <person name="Macchietto M."/>
            <person name="Kono T."/>
            <person name="Duquette J."/>
            <person name="Shao M."/>
        </authorList>
    </citation>
    <scope>NUCLEOTIDE SEQUENCE</scope>
    <source>
        <tissue evidence="1">Fresh leaf tissue</tissue>
    </source>
</reference>
<keyword evidence="2" id="KW-1185">Reference proteome</keyword>
<sequence>MSLSEIEAIPPTNLLCLPTLLMPSTYHQASVHHDGRHLPLLERIQLPESQQTTPRSGRSAAKLSAATLDGHHLRLLSRSVLLHSRQARLRSELRLLRQGDVEEACDRGPRWRW</sequence>
<proteinExistence type="predicted"/>
<comment type="caution">
    <text evidence="1">The sequence shown here is derived from an EMBL/GenBank/DDBJ whole genome shotgun (WGS) entry which is preliminary data.</text>
</comment>
<dbReference type="Proteomes" id="UP000729402">
    <property type="component" value="Unassembled WGS sequence"/>
</dbReference>
<accession>A0A8J5S467</accession>
<evidence type="ECO:0000313" key="2">
    <source>
        <dbReference type="Proteomes" id="UP000729402"/>
    </source>
</evidence>
<organism evidence="1 2">
    <name type="scientific">Zizania palustris</name>
    <name type="common">Northern wild rice</name>
    <dbReference type="NCBI Taxonomy" id="103762"/>
    <lineage>
        <taxon>Eukaryota</taxon>
        <taxon>Viridiplantae</taxon>
        <taxon>Streptophyta</taxon>
        <taxon>Embryophyta</taxon>
        <taxon>Tracheophyta</taxon>
        <taxon>Spermatophyta</taxon>
        <taxon>Magnoliopsida</taxon>
        <taxon>Liliopsida</taxon>
        <taxon>Poales</taxon>
        <taxon>Poaceae</taxon>
        <taxon>BOP clade</taxon>
        <taxon>Oryzoideae</taxon>
        <taxon>Oryzeae</taxon>
        <taxon>Zizaniinae</taxon>
        <taxon>Zizania</taxon>
    </lineage>
</organism>
<reference evidence="1" key="1">
    <citation type="journal article" date="2021" name="bioRxiv">
        <title>Whole Genome Assembly and Annotation of Northern Wild Rice, Zizania palustris L., Supports a Whole Genome Duplication in the Zizania Genus.</title>
        <authorList>
            <person name="Haas M."/>
            <person name="Kono T."/>
            <person name="Macchietto M."/>
            <person name="Millas R."/>
            <person name="McGilp L."/>
            <person name="Shao M."/>
            <person name="Duquette J."/>
            <person name="Hirsch C.N."/>
            <person name="Kimball J."/>
        </authorList>
    </citation>
    <scope>NUCLEOTIDE SEQUENCE</scope>
    <source>
        <tissue evidence="1">Fresh leaf tissue</tissue>
    </source>
</reference>
<dbReference type="AlphaFoldDB" id="A0A8J5S467"/>
<evidence type="ECO:0000313" key="1">
    <source>
        <dbReference type="EMBL" id="KAG8054595.1"/>
    </source>
</evidence>
<gene>
    <name evidence="1" type="ORF">GUJ93_ZPchr0001g33020</name>
</gene>
<protein>
    <submittedName>
        <fullName evidence="1">Uncharacterized protein</fullName>
    </submittedName>
</protein>
<dbReference type="EMBL" id="JAAALK010000288">
    <property type="protein sequence ID" value="KAG8054595.1"/>
    <property type="molecule type" value="Genomic_DNA"/>
</dbReference>